<proteinExistence type="predicted"/>
<comment type="caution">
    <text evidence="2">The sequence shown here is derived from an EMBL/GenBank/DDBJ whole genome shotgun (WGS) entry which is preliminary data.</text>
</comment>
<evidence type="ECO:0000313" key="3">
    <source>
        <dbReference type="Proteomes" id="UP000287651"/>
    </source>
</evidence>
<accession>A0A427ACA1</accession>
<dbReference type="EMBL" id="AMZH03002950">
    <property type="protein sequence ID" value="RRT73877.1"/>
    <property type="molecule type" value="Genomic_DNA"/>
</dbReference>
<evidence type="ECO:0000313" key="2">
    <source>
        <dbReference type="EMBL" id="RRT73877.1"/>
    </source>
</evidence>
<reference evidence="2 3" key="1">
    <citation type="journal article" date="2014" name="Agronomy (Basel)">
        <title>A Draft Genome Sequence for Ensete ventricosum, the Drought-Tolerant Tree Against Hunger.</title>
        <authorList>
            <person name="Harrison J."/>
            <person name="Moore K.A."/>
            <person name="Paszkiewicz K."/>
            <person name="Jones T."/>
            <person name="Grant M."/>
            <person name="Ambacheew D."/>
            <person name="Muzemil S."/>
            <person name="Studholme D.J."/>
        </authorList>
    </citation>
    <scope>NUCLEOTIDE SEQUENCE [LARGE SCALE GENOMIC DNA]</scope>
</reference>
<evidence type="ECO:0000256" key="1">
    <source>
        <dbReference type="SAM" id="MobiDB-lite"/>
    </source>
</evidence>
<name>A0A427ACA1_ENSVE</name>
<protein>
    <submittedName>
        <fullName evidence="2">Uncharacterized protein</fullName>
    </submittedName>
</protein>
<dbReference type="Proteomes" id="UP000287651">
    <property type="component" value="Unassembled WGS sequence"/>
</dbReference>
<dbReference type="AlphaFoldDB" id="A0A427ACA1"/>
<feature type="region of interest" description="Disordered" evidence="1">
    <location>
        <begin position="64"/>
        <end position="89"/>
    </location>
</feature>
<organism evidence="2 3">
    <name type="scientific">Ensete ventricosum</name>
    <name type="common">Abyssinian banana</name>
    <name type="synonym">Musa ensete</name>
    <dbReference type="NCBI Taxonomy" id="4639"/>
    <lineage>
        <taxon>Eukaryota</taxon>
        <taxon>Viridiplantae</taxon>
        <taxon>Streptophyta</taxon>
        <taxon>Embryophyta</taxon>
        <taxon>Tracheophyta</taxon>
        <taxon>Spermatophyta</taxon>
        <taxon>Magnoliopsida</taxon>
        <taxon>Liliopsida</taxon>
        <taxon>Zingiberales</taxon>
        <taxon>Musaceae</taxon>
        <taxon>Ensete</taxon>
    </lineage>
</organism>
<sequence length="89" mass="9551">SIATSSPPSSTKNIVKLCVLAEESAWLGFACMRKLVHVGREEVRKLGRGRLCLLGNAPRLGLLRSVPRAPPSRGLPRDPAQRPRRGGGA</sequence>
<feature type="non-terminal residue" evidence="2">
    <location>
        <position position="1"/>
    </location>
</feature>
<gene>
    <name evidence="2" type="ORF">B296_00032304</name>
</gene>